<gene>
    <name evidence="2" type="ORF">M408DRAFT_328556</name>
</gene>
<reference evidence="3" key="2">
    <citation type="submission" date="2015-01" db="EMBL/GenBank/DDBJ databases">
        <title>Evolutionary Origins and Diversification of the Mycorrhizal Mutualists.</title>
        <authorList>
            <consortium name="DOE Joint Genome Institute"/>
            <consortium name="Mycorrhizal Genomics Consortium"/>
            <person name="Kohler A."/>
            <person name="Kuo A."/>
            <person name="Nagy L.G."/>
            <person name="Floudas D."/>
            <person name="Copeland A."/>
            <person name="Barry K.W."/>
            <person name="Cichocki N."/>
            <person name="Veneault-Fourrey C."/>
            <person name="LaButti K."/>
            <person name="Lindquist E.A."/>
            <person name="Lipzen A."/>
            <person name="Lundell T."/>
            <person name="Morin E."/>
            <person name="Murat C."/>
            <person name="Riley R."/>
            <person name="Ohm R."/>
            <person name="Sun H."/>
            <person name="Tunlid A."/>
            <person name="Henrissat B."/>
            <person name="Grigoriev I.V."/>
            <person name="Hibbett D.S."/>
            <person name="Martin F."/>
        </authorList>
    </citation>
    <scope>NUCLEOTIDE SEQUENCE [LARGE SCALE GENOMIC DNA]</scope>
    <source>
        <strain evidence="3">MAFF 305830</strain>
    </source>
</reference>
<accession>A0A0C3BE25</accession>
<name>A0A0C3BE25_SERVB</name>
<dbReference type="PROSITE" id="PS50097">
    <property type="entry name" value="BTB"/>
    <property type="match status" value="1"/>
</dbReference>
<evidence type="ECO:0000313" key="3">
    <source>
        <dbReference type="Proteomes" id="UP000054097"/>
    </source>
</evidence>
<dbReference type="Gene3D" id="3.30.710.10">
    <property type="entry name" value="Potassium Channel Kv1.1, Chain A"/>
    <property type="match status" value="1"/>
</dbReference>
<dbReference type="SMART" id="SM00225">
    <property type="entry name" value="BTB"/>
    <property type="match status" value="1"/>
</dbReference>
<dbReference type="InterPro" id="IPR011333">
    <property type="entry name" value="SKP1/BTB/POZ_sf"/>
</dbReference>
<protein>
    <recommendedName>
        <fullName evidence="1">BTB domain-containing protein</fullName>
    </recommendedName>
</protein>
<dbReference type="EMBL" id="KN824287">
    <property type="protein sequence ID" value="KIM29691.1"/>
    <property type="molecule type" value="Genomic_DNA"/>
</dbReference>
<reference evidence="2 3" key="1">
    <citation type="submission" date="2014-04" db="EMBL/GenBank/DDBJ databases">
        <authorList>
            <consortium name="DOE Joint Genome Institute"/>
            <person name="Kuo A."/>
            <person name="Zuccaro A."/>
            <person name="Kohler A."/>
            <person name="Nagy L.G."/>
            <person name="Floudas D."/>
            <person name="Copeland A."/>
            <person name="Barry K.W."/>
            <person name="Cichocki N."/>
            <person name="Veneault-Fourrey C."/>
            <person name="LaButti K."/>
            <person name="Lindquist E.A."/>
            <person name="Lipzen A."/>
            <person name="Lundell T."/>
            <person name="Morin E."/>
            <person name="Murat C."/>
            <person name="Sun H."/>
            <person name="Tunlid A."/>
            <person name="Henrissat B."/>
            <person name="Grigoriev I.V."/>
            <person name="Hibbett D.S."/>
            <person name="Martin F."/>
            <person name="Nordberg H.P."/>
            <person name="Cantor M.N."/>
            <person name="Hua S.X."/>
        </authorList>
    </citation>
    <scope>NUCLEOTIDE SEQUENCE [LARGE SCALE GENOMIC DNA]</scope>
    <source>
        <strain evidence="2 3">MAFF 305830</strain>
    </source>
</reference>
<dbReference type="OrthoDB" id="3157337at2759"/>
<evidence type="ECO:0000313" key="2">
    <source>
        <dbReference type="EMBL" id="KIM29691.1"/>
    </source>
</evidence>
<dbReference type="STRING" id="933852.A0A0C3BE25"/>
<dbReference type="SUPFAM" id="SSF54695">
    <property type="entry name" value="POZ domain"/>
    <property type="match status" value="1"/>
</dbReference>
<keyword evidence="3" id="KW-1185">Reference proteome</keyword>
<evidence type="ECO:0000259" key="1">
    <source>
        <dbReference type="PROSITE" id="PS50097"/>
    </source>
</evidence>
<dbReference type="Pfam" id="PF00651">
    <property type="entry name" value="BTB"/>
    <property type="match status" value="1"/>
</dbReference>
<proteinExistence type="predicted"/>
<dbReference type="HOGENOM" id="CLU_093557_0_0_1"/>
<dbReference type="Proteomes" id="UP000054097">
    <property type="component" value="Unassembled WGS sequence"/>
</dbReference>
<dbReference type="InterPro" id="IPR000210">
    <property type="entry name" value="BTB/POZ_dom"/>
</dbReference>
<sequence length="217" mass="24105">MDTENPKDYTTGEIRKHHEFYLLDGSVVIQVEKALFNIHRSFLAKQSNAFSEMLRLPQADSTKGGTDENPIILMDEVQGWETLLNSLYRVHFLKAADCNTPEMLAVLRIAHKYNMELVEEDILSQLQTASTTSSYVDLMVASQIVDSQPVYQQALQGLIKSSPKPNLEQARGIGIDVCHAVMSAGTQIPATGRVWIHCAAHSAPITWSCSACHVYNS</sequence>
<dbReference type="CDD" id="cd18186">
    <property type="entry name" value="BTB_POZ_ZBTB_KLHL-like"/>
    <property type="match status" value="1"/>
</dbReference>
<dbReference type="AlphaFoldDB" id="A0A0C3BE25"/>
<feature type="domain" description="BTB" evidence="1">
    <location>
        <begin position="25"/>
        <end position="88"/>
    </location>
</feature>
<organism evidence="2 3">
    <name type="scientific">Serendipita vermifera MAFF 305830</name>
    <dbReference type="NCBI Taxonomy" id="933852"/>
    <lineage>
        <taxon>Eukaryota</taxon>
        <taxon>Fungi</taxon>
        <taxon>Dikarya</taxon>
        <taxon>Basidiomycota</taxon>
        <taxon>Agaricomycotina</taxon>
        <taxon>Agaricomycetes</taxon>
        <taxon>Sebacinales</taxon>
        <taxon>Serendipitaceae</taxon>
        <taxon>Serendipita</taxon>
    </lineage>
</organism>